<accession>A0A4Z2G8L0</accession>
<evidence type="ECO:0000256" key="1">
    <source>
        <dbReference type="SAM" id="MobiDB-lite"/>
    </source>
</evidence>
<reference evidence="2 3" key="1">
    <citation type="submission" date="2019-03" db="EMBL/GenBank/DDBJ databases">
        <title>First draft genome of Liparis tanakae, snailfish: a comprehensive survey of snailfish specific genes.</title>
        <authorList>
            <person name="Kim W."/>
            <person name="Song I."/>
            <person name="Jeong J.-H."/>
            <person name="Kim D."/>
            <person name="Kim S."/>
            <person name="Ryu S."/>
            <person name="Song J.Y."/>
            <person name="Lee S.K."/>
        </authorList>
    </citation>
    <scope>NUCLEOTIDE SEQUENCE [LARGE SCALE GENOMIC DNA]</scope>
    <source>
        <tissue evidence="2">Muscle</tissue>
    </source>
</reference>
<name>A0A4Z2G8L0_9TELE</name>
<protein>
    <submittedName>
        <fullName evidence="2">Uncharacterized protein</fullName>
    </submittedName>
</protein>
<evidence type="ECO:0000313" key="2">
    <source>
        <dbReference type="EMBL" id="TNN49877.1"/>
    </source>
</evidence>
<feature type="compositionally biased region" description="Basic and acidic residues" evidence="1">
    <location>
        <begin position="56"/>
        <end position="110"/>
    </location>
</feature>
<evidence type="ECO:0000313" key="3">
    <source>
        <dbReference type="Proteomes" id="UP000314294"/>
    </source>
</evidence>
<dbReference type="Proteomes" id="UP000314294">
    <property type="component" value="Unassembled WGS sequence"/>
</dbReference>
<proteinExistence type="predicted"/>
<dbReference type="AlphaFoldDB" id="A0A4Z2G8L0"/>
<comment type="caution">
    <text evidence="2">The sequence shown here is derived from an EMBL/GenBank/DDBJ whole genome shotgun (WGS) entry which is preliminary data.</text>
</comment>
<feature type="compositionally biased region" description="Polar residues" evidence="1">
    <location>
        <begin position="24"/>
        <end position="55"/>
    </location>
</feature>
<gene>
    <name evidence="2" type="ORF">EYF80_039919</name>
</gene>
<sequence length="110" mass="12052">MTPRLRCSSPCEGALTKVEAKDGSSPSTTALPGTTTLPEGPESDSSPKWETTSDTLRAESGRRQEEEEETRGEGGDEKVTIGGDERRREEKIGEDEKVTIGETRGDERRR</sequence>
<keyword evidence="3" id="KW-1185">Reference proteome</keyword>
<organism evidence="2 3">
    <name type="scientific">Liparis tanakae</name>
    <name type="common">Tanaka's snailfish</name>
    <dbReference type="NCBI Taxonomy" id="230148"/>
    <lineage>
        <taxon>Eukaryota</taxon>
        <taxon>Metazoa</taxon>
        <taxon>Chordata</taxon>
        <taxon>Craniata</taxon>
        <taxon>Vertebrata</taxon>
        <taxon>Euteleostomi</taxon>
        <taxon>Actinopterygii</taxon>
        <taxon>Neopterygii</taxon>
        <taxon>Teleostei</taxon>
        <taxon>Neoteleostei</taxon>
        <taxon>Acanthomorphata</taxon>
        <taxon>Eupercaria</taxon>
        <taxon>Perciformes</taxon>
        <taxon>Cottioidei</taxon>
        <taxon>Cottales</taxon>
        <taxon>Liparidae</taxon>
        <taxon>Liparis</taxon>
    </lineage>
</organism>
<dbReference type="EMBL" id="SRLO01000638">
    <property type="protein sequence ID" value="TNN49877.1"/>
    <property type="molecule type" value="Genomic_DNA"/>
</dbReference>
<feature type="region of interest" description="Disordered" evidence="1">
    <location>
        <begin position="18"/>
        <end position="110"/>
    </location>
</feature>